<evidence type="ECO:0000313" key="1">
    <source>
        <dbReference type="EMBL" id="KAA1259680.1"/>
    </source>
</evidence>
<proteinExistence type="predicted"/>
<name>A0A5B1CJI2_9BACT</name>
<protein>
    <submittedName>
        <fullName evidence="1">Uncharacterized protein</fullName>
    </submittedName>
</protein>
<dbReference type="EMBL" id="VRLW01000001">
    <property type="protein sequence ID" value="KAA1259680.1"/>
    <property type="molecule type" value="Genomic_DNA"/>
</dbReference>
<dbReference type="Proteomes" id="UP000322699">
    <property type="component" value="Unassembled WGS sequence"/>
</dbReference>
<sequence>MKHFHPSRYWAGLFNRVGNAPRVWQRMTRGALPDAVKRFGPAKTIDLLSRVGIAPRVSFREFRPAWTRGAMPTRLNNLETLHGVRRCPCDLT</sequence>
<accession>A0A5B1CJI2</accession>
<dbReference type="AlphaFoldDB" id="A0A5B1CJI2"/>
<gene>
    <name evidence="1" type="ORF">LF1_22150</name>
</gene>
<keyword evidence="2" id="KW-1185">Reference proteome</keyword>
<evidence type="ECO:0000313" key="2">
    <source>
        <dbReference type="Proteomes" id="UP000322699"/>
    </source>
</evidence>
<reference evidence="1 2" key="1">
    <citation type="submission" date="2019-08" db="EMBL/GenBank/DDBJ databases">
        <title>Deep-cultivation of Planctomycetes and their phenomic and genomic characterization uncovers novel biology.</title>
        <authorList>
            <person name="Wiegand S."/>
            <person name="Jogler M."/>
            <person name="Boedeker C."/>
            <person name="Pinto D."/>
            <person name="Vollmers J."/>
            <person name="Rivas-Marin E."/>
            <person name="Kohn T."/>
            <person name="Peeters S.H."/>
            <person name="Heuer A."/>
            <person name="Rast P."/>
            <person name="Oberbeckmann S."/>
            <person name="Bunk B."/>
            <person name="Jeske O."/>
            <person name="Meyerdierks A."/>
            <person name="Storesund J.E."/>
            <person name="Kallscheuer N."/>
            <person name="Luecker S."/>
            <person name="Lage O.M."/>
            <person name="Pohl T."/>
            <person name="Merkel B.J."/>
            <person name="Hornburger P."/>
            <person name="Mueller R.-W."/>
            <person name="Bruemmer F."/>
            <person name="Labrenz M."/>
            <person name="Spormann A.M."/>
            <person name="Op Den Camp H."/>
            <person name="Overmann J."/>
            <person name="Amann R."/>
            <person name="Jetten M.S.M."/>
            <person name="Mascher T."/>
            <person name="Medema M.H."/>
            <person name="Devos D.P."/>
            <person name="Kaster A.-K."/>
            <person name="Ovreas L."/>
            <person name="Rohde M."/>
            <person name="Galperin M.Y."/>
            <person name="Jogler C."/>
        </authorList>
    </citation>
    <scope>NUCLEOTIDE SEQUENCE [LARGE SCALE GENOMIC DNA]</scope>
    <source>
        <strain evidence="1 2">LF1</strain>
    </source>
</reference>
<comment type="caution">
    <text evidence="1">The sequence shown here is derived from an EMBL/GenBank/DDBJ whole genome shotgun (WGS) entry which is preliminary data.</text>
</comment>
<organism evidence="1 2">
    <name type="scientific">Rubripirellula obstinata</name>
    <dbReference type="NCBI Taxonomy" id="406547"/>
    <lineage>
        <taxon>Bacteria</taxon>
        <taxon>Pseudomonadati</taxon>
        <taxon>Planctomycetota</taxon>
        <taxon>Planctomycetia</taxon>
        <taxon>Pirellulales</taxon>
        <taxon>Pirellulaceae</taxon>
        <taxon>Rubripirellula</taxon>
    </lineage>
</organism>